<comment type="caution">
    <text evidence="1">The sequence shown here is derived from an EMBL/GenBank/DDBJ whole genome shotgun (WGS) entry which is preliminary data.</text>
</comment>
<evidence type="ECO:0000313" key="2">
    <source>
        <dbReference type="Proteomes" id="UP000005426"/>
    </source>
</evidence>
<dbReference type="GeneID" id="25782993"/>
<accession>G9NFU7</accession>
<dbReference type="AlphaFoldDB" id="G9NFU7"/>
<dbReference type="KEGG" id="tatv:25782993"/>
<organism evidence="1 2">
    <name type="scientific">Hypocrea atroviridis (strain ATCC 20476 / IMI 206040)</name>
    <name type="common">Trichoderma atroviride</name>
    <dbReference type="NCBI Taxonomy" id="452589"/>
    <lineage>
        <taxon>Eukaryota</taxon>
        <taxon>Fungi</taxon>
        <taxon>Dikarya</taxon>
        <taxon>Ascomycota</taxon>
        <taxon>Pezizomycotina</taxon>
        <taxon>Sordariomycetes</taxon>
        <taxon>Hypocreomycetidae</taxon>
        <taxon>Hypocreales</taxon>
        <taxon>Hypocreaceae</taxon>
        <taxon>Trichoderma</taxon>
    </lineage>
</organism>
<dbReference type="EMBL" id="ABDG02000014">
    <property type="protein sequence ID" value="EHK50163.1"/>
    <property type="molecule type" value="Genomic_DNA"/>
</dbReference>
<evidence type="ECO:0008006" key="3">
    <source>
        <dbReference type="Google" id="ProtNLM"/>
    </source>
</evidence>
<proteinExistence type="predicted"/>
<dbReference type="HOGENOM" id="CLU_918487_0_0_1"/>
<sequence>MLDEENIPESQISRLQKRKLIVAQSITVNHPFTYIAGKHVHLSVSRLDFLFKSEAFRYASNPVFDASHVDAALSMASVFPRCEDEPLFLNAVVFSIIETMNRGTLKMEGLSIQGKIVQLMNKQLRSRPETLSPGVIGAIMLLKSTAYRTRNIAAHDVHTRGLSEILKLFKNKGHCLTPTVLRAAFWLDLNATIVVGSKRQMSHLDLPQKISWQREERLQFWHLLPVGFARHSHVLPNDLIACIVDIVELQATLFARNLPQTPQTSKFHKLDAMQASIESRLAFQVQECRQHGVVAEAIRLATG</sequence>
<protein>
    <recommendedName>
        <fullName evidence="3">Transcription factor domain-containing protein</fullName>
    </recommendedName>
</protein>
<reference evidence="1 2" key="1">
    <citation type="journal article" date="2011" name="Genome Biol.">
        <title>Comparative genome sequence analysis underscores mycoparasitism as the ancestral life style of Trichoderma.</title>
        <authorList>
            <person name="Kubicek C.P."/>
            <person name="Herrera-Estrella A."/>
            <person name="Seidl-Seiboth V."/>
            <person name="Martinez D.A."/>
            <person name="Druzhinina I.S."/>
            <person name="Thon M."/>
            <person name="Zeilinger S."/>
            <person name="Casas-Flores S."/>
            <person name="Horwitz B.A."/>
            <person name="Mukherjee P.K."/>
            <person name="Mukherjee M."/>
            <person name="Kredics L."/>
            <person name="Alcaraz L.D."/>
            <person name="Aerts A."/>
            <person name="Antal Z."/>
            <person name="Atanasova L."/>
            <person name="Cervantes-Badillo M.G."/>
            <person name="Challacombe J."/>
            <person name="Chertkov O."/>
            <person name="McCluskey K."/>
            <person name="Coulpier F."/>
            <person name="Deshpande N."/>
            <person name="von Doehren H."/>
            <person name="Ebbole D.J."/>
            <person name="Esquivel-Naranjo E.U."/>
            <person name="Fekete E."/>
            <person name="Flipphi M."/>
            <person name="Glaser F."/>
            <person name="Gomez-Rodriguez E.Y."/>
            <person name="Gruber S."/>
            <person name="Han C."/>
            <person name="Henrissat B."/>
            <person name="Hermosa R."/>
            <person name="Hernandez-Onate M."/>
            <person name="Karaffa L."/>
            <person name="Kosti I."/>
            <person name="Le Crom S."/>
            <person name="Lindquist E."/>
            <person name="Lucas S."/>
            <person name="Luebeck M."/>
            <person name="Luebeck P.S."/>
            <person name="Margeot A."/>
            <person name="Metz B."/>
            <person name="Misra M."/>
            <person name="Nevalainen H."/>
            <person name="Omann M."/>
            <person name="Packer N."/>
            <person name="Perrone G."/>
            <person name="Uresti-Rivera E.E."/>
            <person name="Salamov A."/>
            <person name="Schmoll M."/>
            <person name="Seiboth B."/>
            <person name="Shapiro H."/>
            <person name="Sukno S."/>
            <person name="Tamayo-Ramos J.A."/>
            <person name="Tisch D."/>
            <person name="Wiest A."/>
            <person name="Wilkinson H.H."/>
            <person name="Zhang M."/>
            <person name="Coutinho P.M."/>
            <person name="Kenerley C.M."/>
            <person name="Monte E."/>
            <person name="Baker S.E."/>
            <person name="Grigoriev I.V."/>
        </authorList>
    </citation>
    <scope>NUCLEOTIDE SEQUENCE [LARGE SCALE GENOMIC DNA]</scope>
    <source>
        <strain evidence="2">ATCC 20476 / IMI 206040</strain>
    </source>
</reference>
<name>G9NFU7_HYPAI</name>
<dbReference type="Proteomes" id="UP000005426">
    <property type="component" value="Unassembled WGS sequence"/>
</dbReference>
<evidence type="ECO:0000313" key="1">
    <source>
        <dbReference type="EMBL" id="EHK50163.1"/>
    </source>
</evidence>
<keyword evidence="2" id="KW-1185">Reference proteome</keyword>
<gene>
    <name evidence="1" type="ORF">TRIATDRAFT_314383</name>
</gene>
<dbReference type="OrthoDB" id="4127946at2759"/>